<evidence type="ECO:0000313" key="2">
    <source>
        <dbReference type="EMBL" id="KIJ33916.1"/>
    </source>
</evidence>
<dbReference type="EMBL" id="KN837206">
    <property type="protein sequence ID" value="KIJ33916.1"/>
    <property type="molecule type" value="Genomic_DNA"/>
</dbReference>
<proteinExistence type="predicted"/>
<dbReference type="AlphaFoldDB" id="A0A0C9V9J4"/>
<evidence type="ECO:0000256" key="1">
    <source>
        <dbReference type="SAM" id="MobiDB-lite"/>
    </source>
</evidence>
<feature type="compositionally biased region" description="Polar residues" evidence="1">
    <location>
        <begin position="136"/>
        <end position="149"/>
    </location>
</feature>
<organism evidence="2 3">
    <name type="scientific">Sphaerobolus stellatus (strain SS14)</name>
    <dbReference type="NCBI Taxonomy" id="990650"/>
    <lineage>
        <taxon>Eukaryota</taxon>
        <taxon>Fungi</taxon>
        <taxon>Dikarya</taxon>
        <taxon>Basidiomycota</taxon>
        <taxon>Agaricomycotina</taxon>
        <taxon>Agaricomycetes</taxon>
        <taxon>Phallomycetidae</taxon>
        <taxon>Geastrales</taxon>
        <taxon>Sphaerobolaceae</taxon>
        <taxon>Sphaerobolus</taxon>
    </lineage>
</organism>
<dbReference type="Proteomes" id="UP000054279">
    <property type="component" value="Unassembled WGS sequence"/>
</dbReference>
<feature type="region of interest" description="Disordered" evidence="1">
    <location>
        <begin position="74"/>
        <end position="149"/>
    </location>
</feature>
<dbReference type="HOGENOM" id="CLU_1171253_0_0_1"/>
<sequence length="237" mass="25817">MTNATFVEVQKKVVLDKGIVGVEERASRMEDDKHGFSKRALSKDKRNLPSKGKVALELRVASWCRGADIAPSNAEKDDEIAAKTRMHPEKRTEAHSKDGTSKTARVGRSQKRLERQGKPSLARHRPPPAQLLHSHGNPTSFSSITSSNGPRTPLFAKSDVFAITLVSRSAPLDGTLAGSMTMDEEKKGGIFKCYTCTKARSEQVHPVEAQVQLLEAAEILPPLTYYSSGGGTYLSTS</sequence>
<keyword evidence="3" id="KW-1185">Reference proteome</keyword>
<feature type="region of interest" description="Disordered" evidence="1">
    <location>
        <begin position="26"/>
        <end position="48"/>
    </location>
</feature>
<gene>
    <name evidence="2" type="ORF">M422DRAFT_264052</name>
</gene>
<accession>A0A0C9V9J4</accession>
<protein>
    <submittedName>
        <fullName evidence="2">Uncharacterized protein</fullName>
    </submittedName>
</protein>
<reference evidence="2 3" key="1">
    <citation type="submission" date="2014-06" db="EMBL/GenBank/DDBJ databases">
        <title>Evolutionary Origins and Diversification of the Mycorrhizal Mutualists.</title>
        <authorList>
            <consortium name="DOE Joint Genome Institute"/>
            <consortium name="Mycorrhizal Genomics Consortium"/>
            <person name="Kohler A."/>
            <person name="Kuo A."/>
            <person name="Nagy L.G."/>
            <person name="Floudas D."/>
            <person name="Copeland A."/>
            <person name="Barry K.W."/>
            <person name="Cichocki N."/>
            <person name="Veneault-Fourrey C."/>
            <person name="LaButti K."/>
            <person name="Lindquist E.A."/>
            <person name="Lipzen A."/>
            <person name="Lundell T."/>
            <person name="Morin E."/>
            <person name="Murat C."/>
            <person name="Riley R."/>
            <person name="Ohm R."/>
            <person name="Sun H."/>
            <person name="Tunlid A."/>
            <person name="Henrissat B."/>
            <person name="Grigoriev I.V."/>
            <person name="Hibbett D.S."/>
            <person name="Martin F."/>
        </authorList>
    </citation>
    <scope>NUCLEOTIDE SEQUENCE [LARGE SCALE GENOMIC DNA]</scope>
    <source>
        <strain evidence="2 3">SS14</strain>
    </source>
</reference>
<evidence type="ECO:0000313" key="3">
    <source>
        <dbReference type="Proteomes" id="UP000054279"/>
    </source>
</evidence>
<name>A0A0C9V9J4_SPHS4</name>
<feature type="compositionally biased region" description="Basic and acidic residues" evidence="1">
    <location>
        <begin position="79"/>
        <end position="100"/>
    </location>
</feature>
<feature type="compositionally biased region" description="Basic and acidic residues" evidence="1">
    <location>
        <begin position="26"/>
        <end position="47"/>
    </location>
</feature>